<dbReference type="RefSeq" id="WP_085360975.1">
    <property type="nucleotide sequence ID" value="NZ_MTAB01000069.1"/>
</dbReference>
<proteinExistence type="predicted"/>
<feature type="domain" description="Lysozyme inhibitor LprI-like N-terminal" evidence="1">
    <location>
        <begin position="47"/>
        <end position="130"/>
    </location>
</feature>
<protein>
    <recommendedName>
        <fullName evidence="1">Lysozyme inhibitor LprI-like N-terminal domain-containing protein</fullName>
    </recommendedName>
</protein>
<sequence>MIVFKEKTISFIFFIFVLVVPVSAFPIEPEKIISETSLNNPCFSGSTEQDDLIQCAAKKYFIEQKKLNYYYRVAIQQKNIQIRIYFIKNQKSWNKTKFRECSKQLDSNGREAMIEYISCASNAIEDRNEFLNLIFVCEEKSMRKPCDFKDETKFFEKAKNF</sequence>
<dbReference type="AlphaFoldDB" id="A0A1X3D317"/>
<gene>
    <name evidence="2" type="ORF">BV912_12685</name>
</gene>
<dbReference type="OrthoDB" id="9894143at2"/>
<evidence type="ECO:0000313" key="3">
    <source>
        <dbReference type="Proteomes" id="UP000193303"/>
    </source>
</evidence>
<evidence type="ECO:0000259" key="1">
    <source>
        <dbReference type="Pfam" id="PF07007"/>
    </source>
</evidence>
<dbReference type="Pfam" id="PF07007">
    <property type="entry name" value="LprI"/>
    <property type="match status" value="1"/>
</dbReference>
<dbReference type="InterPro" id="IPR009739">
    <property type="entry name" value="LprI-like_N"/>
</dbReference>
<comment type="caution">
    <text evidence="2">The sequence shown here is derived from an EMBL/GenBank/DDBJ whole genome shotgun (WGS) entry which is preliminary data.</text>
</comment>
<organism evidence="2 3">
    <name type="scientific">Neisseria dumasiana</name>
    <dbReference type="NCBI Taxonomy" id="1931275"/>
    <lineage>
        <taxon>Bacteria</taxon>
        <taxon>Pseudomonadati</taxon>
        <taxon>Pseudomonadota</taxon>
        <taxon>Betaproteobacteria</taxon>
        <taxon>Neisseriales</taxon>
        <taxon>Neisseriaceae</taxon>
        <taxon>Neisseria</taxon>
    </lineage>
</organism>
<evidence type="ECO:0000313" key="2">
    <source>
        <dbReference type="EMBL" id="OSI14176.1"/>
    </source>
</evidence>
<dbReference type="Proteomes" id="UP000193303">
    <property type="component" value="Unassembled WGS sequence"/>
</dbReference>
<name>A0A1X3D317_9NEIS</name>
<accession>A0A1X3D317</accession>
<dbReference type="Gene3D" id="1.20.1270.180">
    <property type="match status" value="1"/>
</dbReference>
<reference evidence="3" key="1">
    <citation type="submission" date="2017-01" db="EMBL/GenBank/DDBJ databases">
        <authorList>
            <person name="Mah S.A."/>
            <person name="Swanson W.J."/>
            <person name="Moy G.W."/>
            <person name="Vacquier V.D."/>
        </authorList>
    </citation>
    <scope>NUCLEOTIDE SEQUENCE [LARGE SCALE GENOMIC DNA]</scope>
    <source>
        <strain evidence="3">124861</strain>
    </source>
</reference>
<dbReference type="EMBL" id="MTAB01000069">
    <property type="protein sequence ID" value="OSI14176.1"/>
    <property type="molecule type" value="Genomic_DNA"/>
</dbReference>